<dbReference type="InterPro" id="IPR025962">
    <property type="entry name" value="SdpI/YhfL"/>
</dbReference>
<feature type="transmembrane region" description="Helical" evidence="1">
    <location>
        <begin position="89"/>
        <end position="109"/>
    </location>
</feature>
<proteinExistence type="predicted"/>
<evidence type="ECO:0000313" key="3">
    <source>
        <dbReference type="EMBL" id="MCU6765692.1"/>
    </source>
</evidence>
<protein>
    <submittedName>
        <fullName evidence="3">SdpI family protein</fullName>
    </submittedName>
</protein>
<feature type="domain" description="DUF1648" evidence="2">
    <location>
        <begin position="14"/>
        <end position="62"/>
    </location>
</feature>
<dbReference type="Proteomes" id="UP001652409">
    <property type="component" value="Unassembled WGS sequence"/>
</dbReference>
<feature type="transmembrane region" description="Helical" evidence="1">
    <location>
        <begin position="47"/>
        <end position="68"/>
    </location>
</feature>
<accession>A0ABT2TVV6</accession>
<keyword evidence="1" id="KW-1133">Transmembrane helix</keyword>
<reference evidence="3 4" key="1">
    <citation type="journal article" date="2021" name="ISME Commun">
        <title>Automated analysis of genomic sequences facilitates high-throughput and comprehensive description of bacteria.</title>
        <authorList>
            <person name="Hitch T.C.A."/>
        </authorList>
    </citation>
    <scope>NUCLEOTIDE SEQUENCE [LARGE SCALE GENOMIC DNA]</scope>
    <source>
        <strain evidence="3 4">Sanger_23</strain>
    </source>
</reference>
<comment type="caution">
    <text evidence="3">The sequence shown here is derived from an EMBL/GenBank/DDBJ whole genome shotgun (WGS) entry which is preliminary data.</text>
</comment>
<dbReference type="Pfam" id="PF07853">
    <property type="entry name" value="DUF1648"/>
    <property type="match status" value="1"/>
</dbReference>
<keyword evidence="1" id="KW-0812">Transmembrane</keyword>
<dbReference type="PANTHER" id="PTHR37810">
    <property type="entry name" value="IMMUNITY PROTEIN SDPI"/>
    <property type="match status" value="1"/>
</dbReference>
<keyword evidence="1" id="KW-0472">Membrane</keyword>
<dbReference type="InterPro" id="IPR012867">
    <property type="entry name" value="DUF1648"/>
</dbReference>
<dbReference type="RefSeq" id="WP_158421646.1">
    <property type="nucleotide sequence ID" value="NZ_JAOQJL010000017.1"/>
</dbReference>
<evidence type="ECO:0000313" key="4">
    <source>
        <dbReference type="Proteomes" id="UP001652409"/>
    </source>
</evidence>
<feature type="transmembrane region" description="Helical" evidence="1">
    <location>
        <begin position="163"/>
        <end position="181"/>
    </location>
</feature>
<keyword evidence="4" id="KW-1185">Reference proteome</keyword>
<evidence type="ECO:0000256" key="1">
    <source>
        <dbReference type="SAM" id="Phobius"/>
    </source>
</evidence>
<feature type="transmembrane region" description="Helical" evidence="1">
    <location>
        <begin position="9"/>
        <end position="27"/>
    </location>
</feature>
<organism evidence="3 4">
    <name type="scientific">Blautia ammoniilytica</name>
    <dbReference type="NCBI Taxonomy" id="2981782"/>
    <lineage>
        <taxon>Bacteria</taxon>
        <taxon>Bacillati</taxon>
        <taxon>Bacillota</taxon>
        <taxon>Clostridia</taxon>
        <taxon>Lachnospirales</taxon>
        <taxon>Lachnospiraceae</taxon>
        <taxon>Blautia</taxon>
    </lineage>
</organism>
<feature type="transmembrane region" description="Helical" evidence="1">
    <location>
        <begin position="115"/>
        <end position="134"/>
    </location>
</feature>
<evidence type="ECO:0000259" key="2">
    <source>
        <dbReference type="Pfam" id="PF07853"/>
    </source>
</evidence>
<dbReference type="EMBL" id="JAOQJL010000017">
    <property type="protein sequence ID" value="MCU6765692.1"/>
    <property type="molecule type" value="Genomic_DNA"/>
</dbReference>
<dbReference type="PIRSF" id="PIRSF038959">
    <property type="entry name" value="SdpI"/>
    <property type="match status" value="1"/>
</dbReference>
<dbReference type="InterPro" id="IPR026272">
    <property type="entry name" value="SdpI"/>
</dbReference>
<sequence length="210" mass="24095">MIRNNRKTLLLTSLLTISPILAGLILWNQLPEKFAIHFSNNNGADGWGSKFFGVFGLPLILLALQLFVSLATLADPKRKNINTRIGKMVFWIIPVLSICVNIFLYSYNLGYDLDIGLWVSLMIGFLFIVIGNYLHKVKQNFTIGIRLPWTLTSEENWNRTHRMASWIFILGGIIMIINGFVQSYWLLFSILMVLFVIPCIYSFILYKKGI</sequence>
<gene>
    <name evidence="3" type="ORF">OCV61_09755</name>
</gene>
<dbReference type="Pfam" id="PF13630">
    <property type="entry name" value="SdpI"/>
    <property type="match status" value="1"/>
</dbReference>
<dbReference type="PANTHER" id="PTHR37810:SF5">
    <property type="entry name" value="IMMUNITY PROTEIN SDPI"/>
    <property type="match status" value="1"/>
</dbReference>
<name>A0ABT2TVV6_9FIRM</name>
<feature type="transmembrane region" description="Helical" evidence="1">
    <location>
        <begin position="187"/>
        <end position="206"/>
    </location>
</feature>